<comment type="caution">
    <text evidence="1">The sequence shown here is derived from an EMBL/GenBank/DDBJ whole genome shotgun (WGS) entry which is preliminary data.</text>
</comment>
<dbReference type="Proteomes" id="UP001162164">
    <property type="component" value="Unassembled WGS sequence"/>
</dbReference>
<proteinExistence type="predicted"/>
<evidence type="ECO:0000313" key="1">
    <source>
        <dbReference type="EMBL" id="KAJ8977703.1"/>
    </source>
</evidence>
<reference evidence="1" key="1">
    <citation type="journal article" date="2023" name="Insect Mol. Biol.">
        <title>Genome sequencing provides insights into the evolution of gene families encoding plant cell wall-degrading enzymes in longhorned beetles.</title>
        <authorList>
            <person name="Shin N.R."/>
            <person name="Okamura Y."/>
            <person name="Kirsch R."/>
            <person name="Pauchet Y."/>
        </authorList>
    </citation>
    <scope>NUCLEOTIDE SEQUENCE</scope>
    <source>
        <strain evidence="1">MMC_N1</strain>
    </source>
</reference>
<keyword evidence="2" id="KW-1185">Reference proteome</keyword>
<organism evidence="1 2">
    <name type="scientific">Molorchus minor</name>
    <dbReference type="NCBI Taxonomy" id="1323400"/>
    <lineage>
        <taxon>Eukaryota</taxon>
        <taxon>Metazoa</taxon>
        <taxon>Ecdysozoa</taxon>
        <taxon>Arthropoda</taxon>
        <taxon>Hexapoda</taxon>
        <taxon>Insecta</taxon>
        <taxon>Pterygota</taxon>
        <taxon>Neoptera</taxon>
        <taxon>Endopterygota</taxon>
        <taxon>Coleoptera</taxon>
        <taxon>Polyphaga</taxon>
        <taxon>Cucujiformia</taxon>
        <taxon>Chrysomeloidea</taxon>
        <taxon>Cerambycidae</taxon>
        <taxon>Lamiinae</taxon>
        <taxon>Monochamini</taxon>
        <taxon>Molorchus</taxon>
    </lineage>
</organism>
<gene>
    <name evidence="1" type="ORF">NQ317_005436</name>
</gene>
<sequence length="114" mass="13808">MLFFAYCHLPGYWQYGSWQGLYYIPHDQHQNEERQLNLYSFTRRFTFIILIIKVCRGSNHYDGDLRCHQISPRLFILISKNKSIYGVDQRYDKYKLSVCFGRTIEIEGRICKRQ</sequence>
<dbReference type="EMBL" id="JAPWTJ010000517">
    <property type="protein sequence ID" value="KAJ8977703.1"/>
    <property type="molecule type" value="Genomic_DNA"/>
</dbReference>
<accession>A0ABQ9JHM2</accession>
<name>A0ABQ9JHM2_9CUCU</name>
<protein>
    <submittedName>
        <fullName evidence="1">Uncharacterized protein</fullName>
    </submittedName>
</protein>
<evidence type="ECO:0000313" key="2">
    <source>
        <dbReference type="Proteomes" id="UP001162164"/>
    </source>
</evidence>